<organism evidence="2 3">
    <name type="scientific">Sphingomonas jinjuensis</name>
    <dbReference type="NCBI Taxonomy" id="535907"/>
    <lineage>
        <taxon>Bacteria</taxon>
        <taxon>Pseudomonadati</taxon>
        <taxon>Pseudomonadota</taxon>
        <taxon>Alphaproteobacteria</taxon>
        <taxon>Sphingomonadales</taxon>
        <taxon>Sphingomonadaceae</taxon>
        <taxon>Sphingomonas</taxon>
    </lineage>
</organism>
<dbReference type="EMBL" id="JACIEV010000001">
    <property type="protein sequence ID" value="MBB4152445.1"/>
    <property type="molecule type" value="Genomic_DNA"/>
</dbReference>
<dbReference type="AlphaFoldDB" id="A0A840FGH6"/>
<accession>A0A840FGH6</accession>
<keyword evidence="1" id="KW-0732">Signal</keyword>
<dbReference type="RefSeq" id="WP_183981974.1">
    <property type="nucleotide sequence ID" value="NZ_JACIEV010000001.1"/>
</dbReference>
<gene>
    <name evidence="2" type="ORF">GGQ80_000321</name>
</gene>
<evidence type="ECO:0000313" key="3">
    <source>
        <dbReference type="Proteomes" id="UP000529795"/>
    </source>
</evidence>
<dbReference type="InterPro" id="IPR009560">
    <property type="entry name" value="DUF1176"/>
</dbReference>
<evidence type="ECO:0008006" key="4">
    <source>
        <dbReference type="Google" id="ProtNLM"/>
    </source>
</evidence>
<keyword evidence="3" id="KW-1185">Reference proteome</keyword>
<dbReference type="Proteomes" id="UP000529795">
    <property type="component" value="Unassembled WGS sequence"/>
</dbReference>
<reference evidence="2 3" key="1">
    <citation type="submission" date="2020-08" db="EMBL/GenBank/DDBJ databases">
        <title>Genomic Encyclopedia of Type Strains, Phase IV (KMG-IV): sequencing the most valuable type-strain genomes for metagenomic binning, comparative biology and taxonomic classification.</title>
        <authorList>
            <person name="Goeker M."/>
        </authorList>
    </citation>
    <scope>NUCLEOTIDE SEQUENCE [LARGE SCALE GENOMIC DNA]</scope>
    <source>
        <strain evidence="2 3">YC6723</strain>
    </source>
</reference>
<sequence>MIRTALIPALLLAACSAGEPAADNAAPAVVPTPVASPTTVTAAPPADVTPRPGALKTFGDWTVGCDNGGRCSMASLLPEGEFGDGPTMTLTRDPGPAGRYSVEAGDDGNAPRFAVDGRAVVGDADALAAAIANGTALKLAGQAGTVSLKGANAALRYIDAQQGRVGTVTATIAKGTAPAATVPAAPMLPSVAAQRLEPSQAKLPATVTAEMNRIGQCEMGDGVDATPTIAKAPDGKLLVVLPCSAGAYNVIGALFVVDGTKVTPAQTDAPAGFDETGADSQTPVHSVVNGDFDGNVLTSYAKGRGLGDCGVSQRFAWDGNRYRLVEQSEMGECRGNTATITTWRAATTGG</sequence>
<dbReference type="PROSITE" id="PS51257">
    <property type="entry name" value="PROKAR_LIPOPROTEIN"/>
    <property type="match status" value="1"/>
</dbReference>
<feature type="chain" id="PRO_5032860926" description="DUF1176 domain-containing protein" evidence="1">
    <location>
        <begin position="22"/>
        <end position="350"/>
    </location>
</feature>
<evidence type="ECO:0000256" key="1">
    <source>
        <dbReference type="SAM" id="SignalP"/>
    </source>
</evidence>
<dbReference type="Pfam" id="PF06674">
    <property type="entry name" value="DUF1176"/>
    <property type="match status" value="1"/>
</dbReference>
<comment type="caution">
    <text evidence="2">The sequence shown here is derived from an EMBL/GenBank/DDBJ whole genome shotgun (WGS) entry which is preliminary data.</text>
</comment>
<protein>
    <recommendedName>
        <fullName evidence="4">DUF1176 domain-containing protein</fullName>
    </recommendedName>
</protein>
<name>A0A840FGH6_9SPHN</name>
<feature type="signal peptide" evidence="1">
    <location>
        <begin position="1"/>
        <end position="21"/>
    </location>
</feature>
<evidence type="ECO:0000313" key="2">
    <source>
        <dbReference type="EMBL" id="MBB4152445.1"/>
    </source>
</evidence>
<proteinExistence type="predicted"/>